<dbReference type="PANTHER" id="PTHR35546:SF115">
    <property type="entry name" value="F-BOX DOMAIN-CONTAINING PROTEIN"/>
    <property type="match status" value="1"/>
</dbReference>
<dbReference type="AlphaFoldDB" id="A0A5N6NRY3"/>
<sequence>MASSSTPKIQSSPTSFDPTVSPHYKVVYPSSEPGGLVHVEIYSSETGNWKACKTNFSLPSFAMFDERVVYWHGAIHWLSRVHVYHLSLDEENILQAENHVDLYGRK</sequence>
<organism evidence="2 3">
    <name type="scientific">Mikania micrantha</name>
    <name type="common">bitter vine</name>
    <dbReference type="NCBI Taxonomy" id="192012"/>
    <lineage>
        <taxon>Eukaryota</taxon>
        <taxon>Viridiplantae</taxon>
        <taxon>Streptophyta</taxon>
        <taxon>Embryophyta</taxon>
        <taxon>Tracheophyta</taxon>
        <taxon>Spermatophyta</taxon>
        <taxon>Magnoliopsida</taxon>
        <taxon>eudicotyledons</taxon>
        <taxon>Gunneridae</taxon>
        <taxon>Pentapetalae</taxon>
        <taxon>asterids</taxon>
        <taxon>campanulids</taxon>
        <taxon>Asterales</taxon>
        <taxon>Asteraceae</taxon>
        <taxon>Asteroideae</taxon>
        <taxon>Heliantheae alliance</taxon>
        <taxon>Eupatorieae</taxon>
        <taxon>Mikania</taxon>
    </lineage>
</organism>
<feature type="region of interest" description="Disordered" evidence="1">
    <location>
        <begin position="1"/>
        <end position="21"/>
    </location>
</feature>
<evidence type="ECO:0000313" key="3">
    <source>
        <dbReference type="Proteomes" id="UP000326396"/>
    </source>
</evidence>
<reference evidence="2 3" key="1">
    <citation type="submission" date="2019-05" db="EMBL/GenBank/DDBJ databases">
        <title>Mikania micrantha, genome provides insights into the molecular mechanism of rapid growth.</title>
        <authorList>
            <person name="Liu B."/>
        </authorList>
    </citation>
    <scope>NUCLEOTIDE SEQUENCE [LARGE SCALE GENOMIC DNA]</scope>
    <source>
        <strain evidence="2">NLD-2019</strain>
        <tissue evidence="2">Leaf</tissue>
    </source>
</reference>
<dbReference type="Proteomes" id="UP000326396">
    <property type="component" value="Linkage Group LG18"/>
</dbReference>
<evidence type="ECO:0008006" key="4">
    <source>
        <dbReference type="Google" id="ProtNLM"/>
    </source>
</evidence>
<proteinExistence type="predicted"/>
<dbReference type="InterPro" id="IPR055290">
    <property type="entry name" value="At3g26010-like"/>
</dbReference>
<evidence type="ECO:0000313" key="2">
    <source>
        <dbReference type="EMBL" id="KAD4983113.1"/>
    </source>
</evidence>
<name>A0A5N6NRY3_9ASTR</name>
<evidence type="ECO:0000256" key="1">
    <source>
        <dbReference type="SAM" id="MobiDB-lite"/>
    </source>
</evidence>
<feature type="compositionally biased region" description="Polar residues" evidence="1">
    <location>
        <begin position="1"/>
        <end position="18"/>
    </location>
</feature>
<keyword evidence="3" id="KW-1185">Reference proteome</keyword>
<protein>
    <recommendedName>
        <fullName evidence="4">F-box associated domain-containing protein</fullName>
    </recommendedName>
</protein>
<dbReference type="PANTHER" id="PTHR35546">
    <property type="entry name" value="F-BOX PROTEIN INTERACTION DOMAIN PROTEIN-RELATED"/>
    <property type="match status" value="1"/>
</dbReference>
<accession>A0A5N6NRY3</accession>
<dbReference type="EMBL" id="SZYD01000010">
    <property type="protein sequence ID" value="KAD4983113.1"/>
    <property type="molecule type" value="Genomic_DNA"/>
</dbReference>
<dbReference type="OrthoDB" id="605328at2759"/>
<gene>
    <name evidence="2" type="ORF">E3N88_19784</name>
</gene>
<comment type="caution">
    <text evidence="2">The sequence shown here is derived from an EMBL/GenBank/DDBJ whole genome shotgun (WGS) entry which is preliminary data.</text>
</comment>